<keyword evidence="8" id="KW-1133">Transmembrane helix</keyword>
<dbReference type="InterPro" id="IPR001796">
    <property type="entry name" value="DHFR_dom"/>
</dbReference>
<evidence type="ECO:0000256" key="2">
    <source>
        <dbReference type="ARBA" id="ARBA00009539"/>
    </source>
</evidence>
<evidence type="ECO:0000256" key="6">
    <source>
        <dbReference type="ARBA" id="ARBA00023002"/>
    </source>
</evidence>
<dbReference type="OrthoDB" id="9804315at2"/>
<feature type="domain" description="DHFR" evidence="9">
    <location>
        <begin position="134"/>
        <end position="294"/>
    </location>
</feature>
<feature type="transmembrane region" description="Helical" evidence="8">
    <location>
        <begin position="31"/>
        <end position="53"/>
    </location>
</feature>
<dbReference type="EMBL" id="VHIQ01000001">
    <property type="protein sequence ID" value="TPV35790.1"/>
    <property type="molecule type" value="Genomic_DNA"/>
</dbReference>
<dbReference type="PRINTS" id="PR00070">
    <property type="entry name" value="DHFR"/>
</dbReference>
<protein>
    <recommendedName>
        <fullName evidence="3">dihydrofolate reductase</fullName>
        <ecNumber evidence="3">1.5.1.3</ecNumber>
    </recommendedName>
</protein>
<dbReference type="Pfam" id="PF13239">
    <property type="entry name" value="2TM"/>
    <property type="match status" value="1"/>
</dbReference>
<feature type="transmembrane region" description="Helical" evidence="8">
    <location>
        <begin position="65"/>
        <end position="86"/>
    </location>
</feature>
<dbReference type="InterPro" id="IPR012259">
    <property type="entry name" value="DHFR"/>
</dbReference>
<dbReference type="SUPFAM" id="SSF53597">
    <property type="entry name" value="Dihydrofolate reductase-like"/>
    <property type="match status" value="1"/>
</dbReference>
<keyword evidence="5" id="KW-0521">NADP</keyword>
<keyword evidence="6" id="KW-0560">Oxidoreductase</keyword>
<evidence type="ECO:0000313" key="11">
    <source>
        <dbReference type="Proteomes" id="UP000317332"/>
    </source>
</evidence>
<evidence type="ECO:0000313" key="10">
    <source>
        <dbReference type="EMBL" id="TPV35790.1"/>
    </source>
</evidence>
<dbReference type="GO" id="GO:0005829">
    <property type="term" value="C:cytosol"/>
    <property type="evidence" value="ECO:0007669"/>
    <property type="project" value="TreeGrafter"/>
</dbReference>
<dbReference type="PROSITE" id="PS51330">
    <property type="entry name" value="DHFR_2"/>
    <property type="match status" value="1"/>
</dbReference>
<dbReference type="AlphaFoldDB" id="A0A506PU87"/>
<comment type="caution">
    <text evidence="10">The sequence shown here is derived from an EMBL/GenBank/DDBJ whole genome shotgun (WGS) entry which is preliminary data.</text>
</comment>
<dbReference type="GO" id="GO:0046654">
    <property type="term" value="P:tetrahydrofolate biosynthetic process"/>
    <property type="evidence" value="ECO:0007669"/>
    <property type="project" value="UniProtKB-UniPathway"/>
</dbReference>
<proteinExistence type="inferred from homology"/>
<dbReference type="InterPro" id="IPR025698">
    <property type="entry name" value="2TM_dom"/>
</dbReference>
<dbReference type="GO" id="GO:0046452">
    <property type="term" value="P:dihydrofolate metabolic process"/>
    <property type="evidence" value="ECO:0007669"/>
    <property type="project" value="TreeGrafter"/>
</dbReference>
<dbReference type="PANTHER" id="PTHR48069">
    <property type="entry name" value="DIHYDROFOLATE REDUCTASE"/>
    <property type="match status" value="1"/>
</dbReference>
<organism evidence="10 11">
    <name type="scientific">Paucihalobacter ruber</name>
    <dbReference type="NCBI Taxonomy" id="2567861"/>
    <lineage>
        <taxon>Bacteria</taxon>
        <taxon>Pseudomonadati</taxon>
        <taxon>Bacteroidota</taxon>
        <taxon>Flavobacteriia</taxon>
        <taxon>Flavobacteriales</taxon>
        <taxon>Flavobacteriaceae</taxon>
        <taxon>Paucihalobacter</taxon>
    </lineage>
</organism>
<keyword evidence="8" id="KW-0472">Membrane</keyword>
<dbReference type="Pfam" id="PF00186">
    <property type="entry name" value="DHFR_1"/>
    <property type="match status" value="1"/>
</dbReference>
<dbReference type="Proteomes" id="UP000317332">
    <property type="component" value="Unassembled WGS sequence"/>
</dbReference>
<dbReference type="PANTHER" id="PTHR48069:SF3">
    <property type="entry name" value="DIHYDROFOLATE REDUCTASE"/>
    <property type="match status" value="1"/>
</dbReference>
<sequence>MFGRKKQPQISKEDLALYENAKRRIRQKKRLQAHAVVFVIGAIFLVVASQLLKIGENLTFFGYNWVIYAILIWVAMLLYHLVSVFITNRFMGKEWEDEQTAILIAKQKARIEALAKKVEADQPLQLKATLKAQTVTIIAAADENNAIGKDNQLIWHLSEDLKRFKTLTNGHHIIMGRKTFESFPKPLPNRTHIVISRQRDYKVPKGVIVVNNLLDALDAAKSDDRPYIIGGGEIYKQAMEFADVIELTKVHHRFENADTYFPEIDTAVWQIVNNQKFEIDERHDYPYSFITYKRK</sequence>
<comment type="function">
    <text evidence="7">Key enzyme in folate metabolism. Catalyzes an essential reaction for de novo glycine and purine synthesis, and for DNA precursor synthesis.</text>
</comment>
<dbReference type="Gene3D" id="3.40.430.10">
    <property type="entry name" value="Dihydrofolate Reductase, subunit A"/>
    <property type="match status" value="1"/>
</dbReference>
<comment type="similarity">
    <text evidence="2">Belongs to the dihydrofolate reductase family.</text>
</comment>
<gene>
    <name evidence="10" type="ORF">FJ651_02410</name>
</gene>
<name>A0A506PU87_9FLAO</name>
<dbReference type="UniPathway" id="UPA00077">
    <property type="reaction ID" value="UER00158"/>
</dbReference>
<dbReference type="EC" id="1.5.1.3" evidence="3"/>
<evidence type="ECO:0000256" key="3">
    <source>
        <dbReference type="ARBA" id="ARBA00012856"/>
    </source>
</evidence>
<dbReference type="GO" id="GO:0050661">
    <property type="term" value="F:NADP binding"/>
    <property type="evidence" value="ECO:0007669"/>
    <property type="project" value="InterPro"/>
</dbReference>
<dbReference type="GO" id="GO:0004146">
    <property type="term" value="F:dihydrofolate reductase activity"/>
    <property type="evidence" value="ECO:0007669"/>
    <property type="project" value="UniProtKB-EC"/>
</dbReference>
<dbReference type="GO" id="GO:0046655">
    <property type="term" value="P:folic acid metabolic process"/>
    <property type="evidence" value="ECO:0007669"/>
    <property type="project" value="TreeGrafter"/>
</dbReference>
<keyword evidence="4" id="KW-0554">One-carbon metabolism</keyword>
<evidence type="ECO:0000256" key="7">
    <source>
        <dbReference type="ARBA" id="ARBA00025067"/>
    </source>
</evidence>
<evidence type="ECO:0000256" key="4">
    <source>
        <dbReference type="ARBA" id="ARBA00022563"/>
    </source>
</evidence>
<reference evidence="10 11" key="1">
    <citation type="submission" date="2019-06" db="EMBL/GenBank/DDBJ databases">
        <title>Flavobacteriaceae Paucihalobacterium erythroidium CWB-1, complete genome.</title>
        <authorList>
            <person name="Wu S."/>
        </authorList>
    </citation>
    <scope>NUCLEOTIDE SEQUENCE [LARGE SCALE GENOMIC DNA]</scope>
    <source>
        <strain evidence="10 11">CWB-1</strain>
    </source>
</reference>
<accession>A0A506PU87</accession>
<dbReference type="GO" id="GO:0006730">
    <property type="term" value="P:one-carbon metabolic process"/>
    <property type="evidence" value="ECO:0007669"/>
    <property type="project" value="UniProtKB-KW"/>
</dbReference>
<evidence type="ECO:0000256" key="8">
    <source>
        <dbReference type="SAM" id="Phobius"/>
    </source>
</evidence>
<comment type="pathway">
    <text evidence="1">Cofactor biosynthesis; tetrahydrofolate biosynthesis; 5,6,7,8-tetrahydrofolate from 7,8-dihydrofolate: step 1/1.</text>
</comment>
<evidence type="ECO:0000256" key="5">
    <source>
        <dbReference type="ARBA" id="ARBA00022857"/>
    </source>
</evidence>
<dbReference type="RefSeq" id="WP_140988799.1">
    <property type="nucleotide sequence ID" value="NZ_VHIQ01000001.1"/>
</dbReference>
<evidence type="ECO:0000256" key="1">
    <source>
        <dbReference type="ARBA" id="ARBA00004903"/>
    </source>
</evidence>
<keyword evidence="8" id="KW-0812">Transmembrane</keyword>
<keyword evidence="11" id="KW-1185">Reference proteome</keyword>
<evidence type="ECO:0000259" key="9">
    <source>
        <dbReference type="PROSITE" id="PS51330"/>
    </source>
</evidence>
<dbReference type="CDD" id="cd00209">
    <property type="entry name" value="DHFR"/>
    <property type="match status" value="1"/>
</dbReference>
<dbReference type="InterPro" id="IPR024072">
    <property type="entry name" value="DHFR-like_dom_sf"/>
</dbReference>